<reference evidence="3" key="1">
    <citation type="submission" date="2022-11" db="UniProtKB">
        <authorList>
            <consortium name="WormBaseParasite"/>
        </authorList>
    </citation>
    <scope>IDENTIFICATION</scope>
</reference>
<evidence type="ECO:0000313" key="2">
    <source>
        <dbReference type="Proteomes" id="UP000887565"/>
    </source>
</evidence>
<dbReference type="WBParaSite" id="nRc.2.0.1.t03469-RA">
    <property type="protein sequence ID" value="nRc.2.0.1.t03469-RA"/>
    <property type="gene ID" value="nRc.2.0.1.g03469"/>
</dbReference>
<name>A0A915HP35_ROMCU</name>
<protein>
    <submittedName>
        <fullName evidence="3">DUF418 domain-containing protein</fullName>
    </submittedName>
</protein>
<keyword evidence="1" id="KW-0732">Signal</keyword>
<organism evidence="2 3">
    <name type="scientific">Romanomermis culicivorax</name>
    <name type="common">Nematode worm</name>
    <dbReference type="NCBI Taxonomy" id="13658"/>
    <lineage>
        <taxon>Eukaryota</taxon>
        <taxon>Metazoa</taxon>
        <taxon>Ecdysozoa</taxon>
        <taxon>Nematoda</taxon>
        <taxon>Enoplea</taxon>
        <taxon>Dorylaimia</taxon>
        <taxon>Mermithida</taxon>
        <taxon>Mermithoidea</taxon>
        <taxon>Mermithidae</taxon>
        <taxon>Romanomermis</taxon>
    </lineage>
</organism>
<keyword evidence="2" id="KW-1185">Reference proteome</keyword>
<proteinExistence type="predicted"/>
<feature type="chain" id="PRO_5037525248" evidence="1">
    <location>
        <begin position="22"/>
        <end position="60"/>
    </location>
</feature>
<sequence>WIQPIIFTIFLILAEFHPGRRIGFQLIYKFSQRGAWQLSNQVYSYLFCPIGAFPNKLMTS</sequence>
<dbReference type="Proteomes" id="UP000887565">
    <property type="component" value="Unplaced"/>
</dbReference>
<evidence type="ECO:0000256" key="1">
    <source>
        <dbReference type="SAM" id="SignalP"/>
    </source>
</evidence>
<evidence type="ECO:0000313" key="3">
    <source>
        <dbReference type="WBParaSite" id="nRc.2.0.1.t03469-RA"/>
    </source>
</evidence>
<feature type="signal peptide" evidence="1">
    <location>
        <begin position="1"/>
        <end position="21"/>
    </location>
</feature>
<dbReference type="AlphaFoldDB" id="A0A915HP35"/>
<accession>A0A915HP35</accession>